<name>A0A3N9XKJ9_9ACTN</name>
<proteinExistence type="predicted"/>
<dbReference type="AlphaFoldDB" id="A0A3N9XKJ9"/>
<evidence type="ECO:0000313" key="3">
    <source>
        <dbReference type="Proteomes" id="UP000266889"/>
    </source>
</evidence>
<feature type="compositionally biased region" description="Basic and acidic residues" evidence="1">
    <location>
        <begin position="81"/>
        <end position="92"/>
    </location>
</feature>
<accession>A0A3N9XKJ9</accession>
<dbReference type="Gene3D" id="2.60.120.10">
    <property type="entry name" value="Jelly Rolls"/>
    <property type="match status" value="1"/>
</dbReference>
<dbReference type="Pfam" id="PF14499">
    <property type="entry name" value="DUF4437"/>
    <property type="match status" value="1"/>
</dbReference>
<dbReference type="SUPFAM" id="SSF51182">
    <property type="entry name" value="RmlC-like cupins"/>
    <property type="match status" value="2"/>
</dbReference>
<evidence type="ECO:0000256" key="1">
    <source>
        <dbReference type="SAM" id="MobiDB-lite"/>
    </source>
</evidence>
<evidence type="ECO:0000313" key="2">
    <source>
        <dbReference type="EMBL" id="RQX13578.1"/>
    </source>
</evidence>
<comment type="caution">
    <text evidence="2">The sequence shown here is derived from an EMBL/GenBank/DDBJ whole genome shotgun (WGS) entry which is preliminary data.</text>
</comment>
<dbReference type="InterPro" id="IPR011051">
    <property type="entry name" value="RmlC_Cupin_sf"/>
</dbReference>
<dbReference type="InterPro" id="IPR028013">
    <property type="entry name" value="DUF4437"/>
</dbReference>
<gene>
    <name evidence="2" type="ORF">DLJ58_03380</name>
</gene>
<feature type="region of interest" description="Disordered" evidence="1">
    <location>
        <begin position="55"/>
        <end position="92"/>
    </location>
</feature>
<dbReference type="Proteomes" id="UP000266889">
    <property type="component" value="Unassembled WGS sequence"/>
</dbReference>
<reference evidence="2 3" key="1">
    <citation type="submission" date="2018-05" db="EMBL/GenBank/DDBJ databases">
        <title>Micromonospora from Atacama Desert.</title>
        <authorList>
            <person name="Carro L."/>
            <person name="Goodfellow M."/>
            <person name="Klenk H.-P."/>
        </authorList>
    </citation>
    <scope>NUCLEOTIDE SEQUENCE [LARGE SCALE GENOMIC DNA]</scope>
    <source>
        <strain evidence="2 3">LB32</strain>
    </source>
</reference>
<dbReference type="InterPro" id="IPR014710">
    <property type="entry name" value="RmlC-like_jellyroll"/>
</dbReference>
<evidence type="ECO:0008006" key="4">
    <source>
        <dbReference type="Google" id="ProtNLM"/>
    </source>
</evidence>
<sequence>MPARAVPPGVADNSAPFIRRIVCAGYIVSLGGTLRDDGLAVPVETVFPLQPCWSRTAPISPSPTAGRPAPPAGGAARKRRREDPETRSEEQRVRAHVELIHENDYIWHVGELPHGEGGVHERRLSTDEEDGSSSLALRFDSDWGRGPGVPHADTEFFVRSGSLIYGGQEIGPGGYLQVPRGVPMDWIKIREGSSVLHWREYGDCGFDVEKAQWSPASARWETAVGEVTVVDSNDMEWTAAPTVGPITPLYIKLLHRDPVTNFYTRLIRAHKGWSDHRLAHHPCYEEFYTLGGKMAYNFGDIDEGTYCFRPAGVKHGHFVAETDIDWIIRSDGELINWYTTDEWVKWGGTATNYHEHDEAPVISTLPVRSRSRGPWSGDGM</sequence>
<dbReference type="EMBL" id="QGSY01000087">
    <property type="protein sequence ID" value="RQX13578.1"/>
    <property type="molecule type" value="Genomic_DNA"/>
</dbReference>
<organism evidence="2 3">
    <name type="scientific">Micromonospora arida</name>
    <dbReference type="NCBI Taxonomy" id="2203715"/>
    <lineage>
        <taxon>Bacteria</taxon>
        <taxon>Bacillati</taxon>
        <taxon>Actinomycetota</taxon>
        <taxon>Actinomycetes</taxon>
        <taxon>Micromonosporales</taxon>
        <taxon>Micromonosporaceae</taxon>
        <taxon>Micromonospora</taxon>
    </lineage>
</organism>
<protein>
    <recommendedName>
        <fullName evidence="4">DUF4437 domain-containing protein</fullName>
    </recommendedName>
</protein>
<keyword evidence="3" id="KW-1185">Reference proteome</keyword>